<gene>
    <name evidence="2" type="ORF">DFH45_005220</name>
</gene>
<comment type="caution">
    <text evidence="2">The sequence shown here is derived from an EMBL/GenBank/DDBJ whole genome shotgun (WGS) entry which is preliminary data.</text>
</comment>
<evidence type="ECO:0000313" key="2">
    <source>
        <dbReference type="EMBL" id="NRV12257.1"/>
    </source>
</evidence>
<keyword evidence="1" id="KW-0175">Coiled coil</keyword>
<dbReference type="EMBL" id="JABSXK010000001">
    <property type="protein sequence ID" value="NRV12257.1"/>
    <property type="molecule type" value="Genomic_DNA"/>
</dbReference>
<dbReference type="InterPro" id="IPR016024">
    <property type="entry name" value="ARM-type_fold"/>
</dbReference>
<name>A0A9Q5GQ93_CLOBE</name>
<reference evidence="2" key="1">
    <citation type="submission" date="2020-05" db="EMBL/GenBank/DDBJ databases">
        <title>Genomic insights into acetone-butanol-ethanol (ABE) fermentation by sequencing solventogenic clostridia strains.</title>
        <authorList>
            <person name="Brown S."/>
        </authorList>
    </citation>
    <scope>NUCLEOTIDE SEQUENCE</scope>
    <source>
        <strain evidence="2">DJ126</strain>
    </source>
</reference>
<evidence type="ECO:0000256" key="1">
    <source>
        <dbReference type="SAM" id="Coils"/>
    </source>
</evidence>
<organism evidence="2 3">
    <name type="scientific">Clostridium beijerinckii</name>
    <name type="common">Clostridium MP</name>
    <dbReference type="NCBI Taxonomy" id="1520"/>
    <lineage>
        <taxon>Bacteria</taxon>
        <taxon>Bacillati</taxon>
        <taxon>Bacillota</taxon>
        <taxon>Clostridia</taxon>
        <taxon>Eubacteriales</taxon>
        <taxon>Clostridiaceae</taxon>
        <taxon>Clostridium</taxon>
    </lineage>
</organism>
<dbReference type="RefSeq" id="WP_077306349.1">
    <property type="nucleotide sequence ID" value="NZ_CP016090.1"/>
</dbReference>
<dbReference type="SUPFAM" id="SSF48371">
    <property type="entry name" value="ARM repeat"/>
    <property type="match status" value="1"/>
</dbReference>
<sequence length="1445" mass="155730">MAESTGSGDSVGKITLDLEVTSDLANKISKVSNVMGKRLKDTMDNATKGMFDGMNESMNKNMQSMSSSLKSGLDKMKQNIRGTFTSALDVLKNIKMPSISFPKIDIAKPKTSNIANQTTTRGPPKSSIDATALTAQIDNAARELDIVNAKIEQQQAKLGRLKEQYSNTFNEARKNALEEQILRTESAINGLINKSDKLGFKLADLDIKLASAGKGASEAASKINLLNKTTGAFGSLANGTANMSKKLGESLKSLGSSCNNTNKNMNNMHYSLSNIMRQFFTWMVVLPMLMKGLEAMTSFLGSAFMSNQQFANSLNQIKSNLYTAFAPIYNAVLPALNSLMSSLATATAYIASFINQLFGSTYEAGFKSAQNLQNSIGAYEQQEKAAKKAATALGSAGSAAKKAGKDAKSVLMGFDEINKISEKTPTPAGSGVVTPITPMANMAPIEAATAEWVKKFKDIMSKIFDPMKEAWANEGKATMDALKYALGSIWDLAKDIGKTFLDVWDNGTGVKVCTDILKLLQTVFNIIGDIAIAFKTAWDNGDLGKQVVQTILDALDAILQLLNTIGTTFRDVWNSGLGVEICTNILEILKNIFTIIKQIATSFKNAWNGGLGKQLITDILNLLNGCLRSIKDITESFSKAWESNGDTICSAILLILDNIVGTISDIANKWANAWESNDAGNTLMDSLLSTLGKILTTIGDIGQGIRESLGKVSDEIFPTVIQFATDVSNGLGNLADGFKSIWDNGGKHLFDGILQLIAKVAELILKISGNAFSDFSNIFKDLAPIIGKVADILGYLLDGLGYLIDKVSQNKTLVEGLAIAFGAWVTVMAGMKLSSLITDGVKALTTKLGNLKDKFFSFGKSEKDAAKSGQSAMDKNTKAVKEKGTALEKAAAKIKAFDAEAATMERGALATEKNTKSVLQKGLALEKSAAKIKGFEAEALTMEKGALATEKSTKSILEKGTVLEGTTTKATTLGEKIKSFPNIFKNFASKIASLPMISTIAETAMSAFGIALGALTSPVGIAVLAIGGLIAAGVALYENWDTVKEYLTPIWQGICDTATDAWSGLKNFFSQWGLDILALFTAGPLGVMAVEIAKHWDEIYAKTTETWERVNAWLGTNWGEISQSASTKFGEVKNYIGQKWEEVKTDTSTKWESIKTTLAEKWQLITTASNKTWDDIKDYVSKKWDAVNKDASDDWETIKTTLSKKWDSITKTSSDTWDNIKKYINDKWTEVNNDAPGLWNTIKTTLSGKWNEIATTSQGIWDSIVTYINTTFSGNWSSAWSNIVREFGDIWDGLKNLARAPVNAVIGFLNTLISGVNTAIRALNKIHVDIPDWIPGVGGKSWSVHLDTIDSIPKLATGGIIDSPTLAMVGEAGKEAVMPLENNTGWIDDLAGKIAGKIGGNNSSGSTQNSSGDVIFMLDSDVIGKIAIDQLRKAQRQGKITVIPI</sequence>
<dbReference type="SUPFAM" id="SSF58113">
    <property type="entry name" value="Apolipoprotein A-I"/>
    <property type="match status" value="1"/>
</dbReference>
<dbReference type="Gene3D" id="1.20.120.20">
    <property type="entry name" value="Apolipoprotein"/>
    <property type="match status" value="2"/>
</dbReference>
<proteinExistence type="predicted"/>
<protein>
    <submittedName>
        <fullName evidence="2">Phage-related protein</fullName>
    </submittedName>
</protein>
<dbReference type="Proteomes" id="UP000821656">
    <property type="component" value="Unassembled WGS sequence"/>
</dbReference>
<accession>A0A9Q5GQ93</accession>
<evidence type="ECO:0000313" key="3">
    <source>
        <dbReference type="Proteomes" id="UP000821656"/>
    </source>
</evidence>
<feature type="coiled-coil region" evidence="1">
    <location>
        <begin position="130"/>
        <end position="194"/>
    </location>
</feature>